<proteinExistence type="predicted"/>
<dbReference type="EMBL" id="LGTQ01000005">
    <property type="protein sequence ID" value="KPM49559.1"/>
    <property type="molecule type" value="Genomic_DNA"/>
</dbReference>
<name>A0A0P7BQR9_9BACT</name>
<dbReference type="RefSeq" id="WP_055143762.1">
    <property type="nucleotide sequence ID" value="NZ_JXSZ01000005.1"/>
</dbReference>
<reference evidence="1 2" key="1">
    <citation type="submission" date="2015-07" db="EMBL/GenBank/DDBJ databases">
        <title>The draft genome sequence of Leadbetterella sp. JN14-9.</title>
        <authorList>
            <person name="Liu Y."/>
            <person name="Du J."/>
            <person name="Shao Z."/>
        </authorList>
    </citation>
    <scope>NUCLEOTIDE SEQUENCE [LARGE SCALE GENOMIC DNA]</scope>
    <source>
        <strain evidence="1 2">JN14-9</strain>
    </source>
</reference>
<dbReference type="Proteomes" id="UP000050454">
    <property type="component" value="Unassembled WGS sequence"/>
</dbReference>
<accession>A0A0P7BQR9</accession>
<dbReference type="AlphaFoldDB" id="A0A0P7BQR9"/>
<dbReference type="OrthoDB" id="941905at2"/>
<evidence type="ECO:0000313" key="2">
    <source>
        <dbReference type="Proteomes" id="UP000050454"/>
    </source>
</evidence>
<protein>
    <recommendedName>
        <fullName evidence="3">Phosphoribosylanthranilate isomerase</fullName>
    </recommendedName>
</protein>
<sequence length="182" mass="20350">MLKKKVLVNGISNLSDARYCAGMMVDFLSFELNANHEDSIPVDKIKEIKDWLSGPQIGGRLTEWTEGIDWETLKPDFLIITDQSLLSKAQEKAPVIFLETSQSSISGDFDALIYTGDDLGTITEKVLIPIFVDLMSQHSTLEELSENDKITGIGLRGQKESRPGFSQYDELMDALEALEEDF</sequence>
<keyword evidence="2" id="KW-1185">Reference proteome</keyword>
<organism evidence="1 2">
    <name type="scientific">Jiulongibacter sediminis</name>
    <dbReference type="NCBI Taxonomy" id="1605367"/>
    <lineage>
        <taxon>Bacteria</taxon>
        <taxon>Pseudomonadati</taxon>
        <taxon>Bacteroidota</taxon>
        <taxon>Cytophagia</taxon>
        <taxon>Cytophagales</taxon>
        <taxon>Leadbetterellaceae</taxon>
        <taxon>Jiulongibacter</taxon>
    </lineage>
</organism>
<evidence type="ECO:0008006" key="3">
    <source>
        <dbReference type="Google" id="ProtNLM"/>
    </source>
</evidence>
<evidence type="ECO:0000313" key="1">
    <source>
        <dbReference type="EMBL" id="KPM49559.1"/>
    </source>
</evidence>
<dbReference type="STRING" id="1605367.AFM12_02865"/>
<gene>
    <name evidence="1" type="ORF">AFM12_02865</name>
</gene>
<comment type="caution">
    <text evidence="1">The sequence shown here is derived from an EMBL/GenBank/DDBJ whole genome shotgun (WGS) entry which is preliminary data.</text>
</comment>